<dbReference type="VEuPathDB" id="FungiDB:FOXG_01592"/>
<evidence type="ECO:0000313" key="1">
    <source>
        <dbReference type="EMBL" id="KNA96366.1"/>
    </source>
</evidence>
<dbReference type="EMBL" id="DS231697">
    <property type="protein sequence ID" value="KNA96366.1"/>
    <property type="molecule type" value="Genomic_DNA"/>
</dbReference>
<reference evidence="1" key="1">
    <citation type="submission" date="2007-04" db="EMBL/GenBank/DDBJ databases">
        <authorList>
            <consortium name="The Broad Institute Genome Sequencing Platform"/>
            <person name="Birren B."/>
            <person name="Lander E."/>
            <person name="Galagan J."/>
            <person name="Nusbaum C."/>
            <person name="Devon K."/>
            <person name="Ma L.-J."/>
            <person name="Jaffe D."/>
            <person name="Butler J."/>
            <person name="Alvarez P."/>
            <person name="Gnerre S."/>
            <person name="Grabherr M."/>
            <person name="Kleber M."/>
            <person name="Mauceli E."/>
            <person name="Brockman W."/>
            <person name="MacCallum I.A."/>
            <person name="Young S."/>
            <person name="LaButti K."/>
            <person name="DeCaprio D."/>
            <person name="Crawford M."/>
            <person name="Koehrsen M."/>
            <person name="Engels R."/>
            <person name="Montgomery P."/>
            <person name="Pearson M."/>
            <person name="Howarth C."/>
            <person name="Larson L."/>
            <person name="White J."/>
            <person name="O'Leary S."/>
            <person name="Kodira C."/>
            <person name="Zeng Q."/>
            <person name="Yandava C."/>
            <person name="Alvarado L."/>
            <person name="Kistler C."/>
            <person name="Shim W.-B."/>
            <person name="Kang S."/>
            <person name="Woloshuk C."/>
        </authorList>
    </citation>
    <scope>NUCLEOTIDE SEQUENCE</scope>
    <source>
        <strain evidence="1">4287</strain>
    </source>
</reference>
<evidence type="ECO:0000313" key="2">
    <source>
        <dbReference type="Proteomes" id="UP000009097"/>
    </source>
</evidence>
<sequence>MPTLHEKKIQETSVPVGYFVENLPITPSKRKRGQTFQTNPHRMAQATAYMSAKFESNSEGKDFKLCWKDKGGLTVGAEFVRFKEGVTKAQAIESTIVNWDKCERARVEKYNTELIIALARMRIVRFAREGTALPPYIPQELRVNNRTIKCNLISDEFEEHYNIIKAVHGGLKGRKIGRPNHMII</sequence>
<name>A0A0J9WH90_FUSO4</name>
<dbReference type="OrthoDB" id="5101182at2759"/>
<dbReference type="GeneID" id="28943835"/>
<proteinExistence type="predicted"/>
<accession>A0A0J9WH90</accession>
<dbReference type="AlphaFoldDB" id="A0A0J9WH90"/>
<gene>
    <name evidence="1" type="ORF">FOXG_01592</name>
</gene>
<dbReference type="KEGG" id="fox:FOXG_01592"/>
<protein>
    <submittedName>
        <fullName evidence="1">Uncharacterized protein</fullName>
    </submittedName>
</protein>
<dbReference type="RefSeq" id="XP_018234412.1">
    <property type="nucleotide sequence ID" value="XM_018378479.1"/>
</dbReference>
<organism evidence="1 2">
    <name type="scientific">Fusarium oxysporum f. sp. lycopersici (strain 4287 / CBS 123668 / FGSC 9935 / NRRL 34936)</name>
    <name type="common">Fusarium vascular wilt of tomato</name>
    <dbReference type="NCBI Taxonomy" id="426428"/>
    <lineage>
        <taxon>Eukaryota</taxon>
        <taxon>Fungi</taxon>
        <taxon>Dikarya</taxon>
        <taxon>Ascomycota</taxon>
        <taxon>Pezizomycotina</taxon>
        <taxon>Sordariomycetes</taxon>
        <taxon>Hypocreomycetidae</taxon>
        <taxon>Hypocreales</taxon>
        <taxon>Nectriaceae</taxon>
        <taxon>Fusarium</taxon>
        <taxon>Fusarium oxysporum species complex</taxon>
    </lineage>
</organism>
<dbReference type="Proteomes" id="UP000009097">
    <property type="component" value="Unassembled WGS sequence"/>
</dbReference>
<reference evidence="1" key="2">
    <citation type="journal article" date="2010" name="Nature">
        <title>Comparative genomics reveals mobile pathogenicity chromosomes in Fusarium.</title>
        <authorList>
            <person name="Ma L.J."/>
            <person name="van der Does H.C."/>
            <person name="Borkovich K.A."/>
            <person name="Coleman J.J."/>
            <person name="Daboussi M.J."/>
            <person name="Di Pietro A."/>
            <person name="Dufresne M."/>
            <person name="Freitag M."/>
            <person name="Grabherr M."/>
            <person name="Henrissat B."/>
            <person name="Houterman P.M."/>
            <person name="Kang S."/>
            <person name="Shim W.B."/>
            <person name="Woloshuk C."/>
            <person name="Xie X."/>
            <person name="Xu J.R."/>
            <person name="Antoniw J."/>
            <person name="Baker S.E."/>
            <person name="Bluhm B.H."/>
            <person name="Breakspear A."/>
            <person name="Brown D.W."/>
            <person name="Butchko R.A."/>
            <person name="Chapman S."/>
            <person name="Coulson R."/>
            <person name="Coutinho P.M."/>
            <person name="Danchin E.G."/>
            <person name="Diener A."/>
            <person name="Gale L.R."/>
            <person name="Gardiner D.M."/>
            <person name="Goff S."/>
            <person name="Hammond-Kosack K.E."/>
            <person name="Hilburn K."/>
            <person name="Hua-Van A."/>
            <person name="Jonkers W."/>
            <person name="Kazan K."/>
            <person name="Kodira C.D."/>
            <person name="Koehrsen M."/>
            <person name="Kumar L."/>
            <person name="Lee Y.H."/>
            <person name="Li L."/>
            <person name="Manners J.M."/>
            <person name="Miranda-Saavedra D."/>
            <person name="Mukherjee M."/>
            <person name="Park G."/>
            <person name="Park J."/>
            <person name="Park S.Y."/>
            <person name="Proctor R.H."/>
            <person name="Regev A."/>
            <person name="Ruiz-Roldan M.C."/>
            <person name="Sain D."/>
            <person name="Sakthikumar S."/>
            <person name="Sykes S."/>
            <person name="Schwartz D.C."/>
            <person name="Turgeon B.G."/>
            <person name="Wapinski I."/>
            <person name="Yoder O."/>
            <person name="Young S."/>
            <person name="Zeng Q."/>
            <person name="Zhou S."/>
            <person name="Galagan J."/>
            <person name="Cuomo C.A."/>
            <person name="Kistler H.C."/>
            <person name="Rep M."/>
        </authorList>
    </citation>
    <scope>NUCLEOTIDE SEQUENCE [LARGE SCALE GENOMIC DNA]</scope>
    <source>
        <strain evidence="1">4287</strain>
    </source>
</reference>